<proteinExistence type="predicted"/>
<keyword evidence="1" id="KW-0496">Mitochondrion</keyword>
<comment type="caution">
    <text evidence="1">The sequence shown here is derived from an EMBL/GenBank/DDBJ whole genome shotgun (WGS) entry which is preliminary data.</text>
</comment>
<dbReference type="EMBL" id="LKAM01000007">
    <property type="protein sequence ID" value="KUM47420.1"/>
    <property type="molecule type" value="Genomic_DNA"/>
</dbReference>
<reference evidence="1" key="1">
    <citation type="journal article" date="2015" name="Genome Biol. Evol.">
        <title>Organellar Genomes of White Spruce (Picea glauca): Assembly and Annotation.</title>
        <authorList>
            <person name="Jackman S.D."/>
            <person name="Warren R.L."/>
            <person name="Gibb E.A."/>
            <person name="Vandervalk B.P."/>
            <person name="Mohamadi H."/>
            <person name="Chu J."/>
            <person name="Raymond A."/>
            <person name="Pleasance S."/>
            <person name="Coope R."/>
            <person name="Wildung M.R."/>
            <person name="Ritland C.E."/>
            <person name="Bousquet J."/>
            <person name="Jones S.J."/>
            <person name="Bohlmann J."/>
            <person name="Birol I."/>
        </authorList>
    </citation>
    <scope>NUCLEOTIDE SEQUENCE [LARGE SCALE GENOMIC DNA]</scope>
    <source>
        <tissue evidence="1">Flushing bud</tissue>
    </source>
</reference>
<gene>
    <name evidence="1" type="ORF">ABT39_MTgene5605</name>
</gene>
<organism evidence="1">
    <name type="scientific">Picea glauca</name>
    <name type="common">White spruce</name>
    <name type="synonym">Pinus glauca</name>
    <dbReference type="NCBI Taxonomy" id="3330"/>
    <lineage>
        <taxon>Eukaryota</taxon>
        <taxon>Viridiplantae</taxon>
        <taxon>Streptophyta</taxon>
        <taxon>Embryophyta</taxon>
        <taxon>Tracheophyta</taxon>
        <taxon>Spermatophyta</taxon>
        <taxon>Pinopsida</taxon>
        <taxon>Pinidae</taxon>
        <taxon>Conifers I</taxon>
        <taxon>Pinales</taxon>
        <taxon>Pinaceae</taxon>
        <taxon>Picea</taxon>
    </lineage>
</organism>
<geneLocation type="mitochondrion" evidence="1"/>
<dbReference type="AlphaFoldDB" id="A0A117NGW1"/>
<name>A0A117NGW1_PICGL</name>
<evidence type="ECO:0000313" key="1">
    <source>
        <dbReference type="EMBL" id="KUM47420.1"/>
    </source>
</evidence>
<protein>
    <submittedName>
        <fullName evidence="1">Uncharacterized protein</fullName>
    </submittedName>
</protein>
<sequence>MVTPPTTIETIPMKWKGTSHITAKKTMEFSMLSACVVKWGYSTIVGCLAPRLYK</sequence>
<accession>A0A117NGW1</accession>